<comment type="similarity">
    <text evidence="2">Belongs to the major facilitator superfamily. TCR/Tet family.</text>
</comment>
<evidence type="ECO:0000313" key="11">
    <source>
        <dbReference type="Proteomes" id="UP000198348"/>
    </source>
</evidence>
<evidence type="ECO:0000256" key="7">
    <source>
        <dbReference type="ARBA" id="ARBA00023136"/>
    </source>
</evidence>
<feature type="transmembrane region" description="Helical" evidence="8">
    <location>
        <begin position="287"/>
        <end position="312"/>
    </location>
</feature>
<dbReference type="PRINTS" id="PR01036">
    <property type="entry name" value="TCRTETB"/>
</dbReference>
<dbReference type="CDD" id="cd17502">
    <property type="entry name" value="MFS_Azr1_MDR_like"/>
    <property type="match status" value="1"/>
</dbReference>
<feature type="transmembrane region" description="Helical" evidence="8">
    <location>
        <begin position="93"/>
        <end position="115"/>
    </location>
</feature>
<gene>
    <name evidence="10" type="ORF">SAMN06265360_11455</name>
</gene>
<feature type="transmembrane region" description="Helical" evidence="8">
    <location>
        <begin position="378"/>
        <end position="400"/>
    </location>
</feature>
<accession>A0A238Y8W4</accession>
<dbReference type="GO" id="GO:0005886">
    <property type="term" value="C:plasma membrane"/>
    <property type="evidence" value="ECO:0007669"/>
    <property type="project" value="UniProtKB-SubCell"/>
</dbReference>
<dbReference type="AlphaFoldDB" id="A0A238Y8W4"/>
<feature type="transmembrane region" description="Helical" evidence="8">
    <location>
        <begin position="353"/>
        <end position="372"/>
    </location>
</feature>
<keyword evidence="11" id="KW-1185">Reference proteome</keyword>
<evidence type="ECO:0000256" key="1">
    <source>
        <dbReference type="ARBA" id="ARBA00004651"/>
    </source>
</evidence>
<feature type="transmembrane region" description="Helical" evidence="8">
    <location>
        <begin position="62"/>
        <end position="81"/>
    </location>
</feature>
<evidence type="ECO:0000256" key="2">
    <source>
        <dbReference type="ARBA" id="ARBA00007520"/>
    </source>
</evidence>
<evidence type="ECO:0000259" key="9">
    <source>
        <dbReference type="PROSITE" id="PS50850"/>
    </source>
</evidence>
<dbReference type="PANTHER" id="PTHR23501:SF197">
    <property type="entry name" value="COMD"/>
    <property type="match status" value="1"/>
</dbReference>
<feature type="transmembrane region" description="Helical" evidence="8">
    <location>
        <begin position="121"/>
        <end position="143"/>
    </location>
</feature>
<dbReference type="FunFam" id="1.20.1720.10:FF:000004">
    <property type="entry name" value="EmrB/QacA family drug resistance transporter"/>
    <property type="match status" value="1"/>
</dbReference>
<dbReference type="InterPro" id="IPR020846">
    <property type="entry name" value="MFS_dom"/>
</dbReference>
<dbReference type="PANTHER" id="PTHR23501">
    <property type="entry name" value="MAJOR FACILITATOR SUPERFAMILY"/>
    <property type="match status" value="1"/>
</dbReference>
<dbReference type="InterPro" id="IPR004638">
    <property type="entry name" value="EmrB-like"/>
</dbReference>
<feature type="transmembrane region" description="Helical" evidence="8">
    <location>
        <begin position="187"/>
        <end position="207"/>
    </location>
</feature>
<protein>
    <submittedName>
        <fullName evidence="10">Drug resistance transporter, EmrB/QacA subfamily</fullName>
    </submittedName>
</protein>
<evidence type="ECO:0000256" key="3">
    <source>
        <dbReference type="ARBA" id="ARBA00022448"/>
    </source>
</evidence>
<dbReference type="Gene3D" id="1.20.1720.10">
    <property type="entry name" value="Multidrug resistance protein D"/>
    <property type="match status" value="1"/>
</dbReference>
<dbReference type="InterPro" id="IPR011701">
    <property type="entry name" value="MFS"/>
</dbReference>
<name>A0A238Y8W4_9PSEU</name>
<dbReference type="NCBIfam" id="TIGR00711">
    <property type="entry name" value="efflux_EmrB"/>
    <property type="match status" value="1"/>
</dbReference>
<feature type="transmembrane region" description="Helical" evidence="8">
    <location>
        <begin position="25"/>
        <end position="50"/>
    </location>
</feature>
<feature type="domain" description="Major facilitator superfamily (MFS) profile" evidence="9">
    <location>
        <begin position="28"/>
        <end position="519"/>
    </location>
</feature>
<dbReference type="GO" id="GO:0022857">
    <property type="term" value="F:transmembrane transporter activity"/>
    <property type="evidence" value="ECO:0007669"/>
    <property type="project" value="InterPro"/>
</dbReference>
<keyword evidence="4" id="KW-1003">Cell membrane</keyword>
<feature type="transmembrane region" description="Helical" evidence="8">
    <location>
        <begin position="421"/>
        <end position="442"/>
    </location>
</feature>
<feature type="transmembrane region" description="Helical" evidence="8">
    <location>
        <begin position="495"/>
        <end position="514"/>
    </location>
</feature>
<feature type="transmembrane region" description="Helical" evidence="8">
    <location>
        <begin position="155"/>
        <end position="175"/>
    </location>
</feature>
<reference evidence="10 11" key="1">
    <citation type="submission" date="2017-06" db="EMBL/GenBank/DDBJ databases">
        <authorList>
            <person name="Kim H.J."/>
            <person name="Triplett B.A."/>
        </authorList>
    </citation>
    <scope>NUCLEOTIDE SEQUENCE [LARGE SCALE GENOMIC DNA]</scope>
    <source>
        <strain evidence="10 11">DSM 45207</strain>
    </source>
</reference>
<proteinExistence type="inferred from homology"/>
<comment type="subcellular location">
    <subcellularLocation>
        <location evidence="1">Cell membrane</location>
        <topology evidence="1">Multi-pass membrane protein</topology>
    </subcellularLocation>
</comment>
<dbReference type="PROSITE" id="PS50850">
    <property type="entry name" value="MFS"/>
    <property type="match status" value="1"/>
</dbReference>
<dbReference type="Pfam" id="PF07690">
    <property type="entry name" value="MFS_1"/>
    <property type="match status" value="1"/>
</dbReference>
<keyword evidence="6 8" id="KW-1133">Transmembrane helix</keyword>
<keyword evidence="5 8" id="KW-0812">Transmembrane</keyword>
<feature type="transmembrane region" description="Helical" evidence="8">
    <location>
        <begin position="243"/>
        <end position="267"/>
    </location>
</feature>
<dbReference type="InterPro" id="IPR036259">
    <property type="entry name" value="MFS_trans_sf"/>
</dbReference>
<keyword evidence="7 8" id="KW-0472">Membrane</keyword>
<feature type="transmembrane region" description="Helical" evidence="8">
    <location>
        <begin position="324"/>
        <end position="346"/>
    </location>
</feature>
<dbReference type="RefSeq" id="WP_425432304.1">
    <property type="nucleotide sequence ID" value="NZ_FZNW01000014.1"/>
</dbReference>
<feature type="transmembrane region" description="Helical" evidence="8">
    <location>
        <begin position="219"/>
        <end position="237"/>
    </location>
</feature>
<evidence type="ECO:0000313" key="10">
    <source>
        <dbReference type="EMBL" id="SNR67480.1"/>
    </source>
</evidence>
<evidence type="ECO:0000256" key="4">
    <source>
        <dbReference type="ARBA" id="ARBA00022475"/>
    </source>
</evidence>
<evidence type="ECO:0000256" key="5">
    <source>
        <dbReference type="ARBA" id="ARBA00022692"/>
    </source>
</evidence>
<evidence type="ECO:0000256" key="8">
    <source>
        <dbReference type="SAM" id="Phobius"/>
    </source>
</evidence>
<sequence length="540" mass="57616">MTTTPPRTQAAPQDEWYSPLTHRQILSILSGLLMGMFLAALDNTILSTAIRTIADDLQGLSMQAWATTAYLITATIATPIYGKLSDIYGRKPLFLTAITVFLVGSLACTLAQSMYSLAAFRALQGLGGGGLMSLAITIIGDIVAPRKRAKYQGYIVAMFALASVLGPVVGGLFAGMDTLAGIAGWRWVFGINVPIGIAALFVVFKVLNVPHERQRHRIDWRGAVFLACSVFPLLLVAEQGREWGWGSIPALACYATVAVGITLFLWVERRMGDAALIPMRLFRNSTFSVAIVASTLIGVGLFGSVTLIPQYLQIVHGYSPTQAGLLTVPMMLGIMTGTTITGRVIAATGRYKILPVTGTACIAVGSLLFAQVSWDSQLWHPLTAMAVMGFGLGGCMQTLVITAQNAGPRRDMGVSTASATFFRQIGGTLGVAVFLSILFSTLTHNIHNAAARLGIGPGELANGETDIMRDSSFLKDLPVEQAQPFLMGFSESVTLVFYVAAGVAVTAFVLLLFMREIPLADASSDSGRSDDRRPEATHGR</sequence>
<dbReference type="SUPFAM" id="SSF103473">
    <property type="entry name" value="MFS general substrate transporter"/>
    <property type="match status" value="1"/>
</dbReference>
<keyword evidence="3" id="KW-0813">Transport</keyword>
<evidence type="ECO:0000256" key="6">
    <source>
        <dbReference type="ARBA" id="ARBA00022989"/>
    </source>
</evidence>
<dbReference type="Proteomes" id="UP000198348">
    <property type="component" value="Unassembled WGS sequence"/>
</dbReference>
<dbReference type="EMBL" id="FZNW01000014">
    <property type="protein sequence ID" value="SNR67480.1"/>
    <property type="molecule type" value="Genomic_DNA"/>
</dbReference>
<organism evidence="10 11">
    <name type="scientific">Haloechinothrix alba</name>
    <dbReference type="NCBI Taxonomy" id="664784"/>
    <lineage>
        <taxon>Bacteria</taxon>
        <taxon>Bacillati</taxon>
        <taxon>Actinomycetota</taxon>
        <taxon>Actinomycetes</taxon>
        <taxon>Pseudonocardiales</taxon>
        <taxon>Pseudonocardiaceae</taxon>
        <taxon>Haloechinothrix</taxon>
    </lineage>
</organism>
<dbReference type="Gene3D" id="1.20.1250.20">
    <property type="entry name" value="MFS general substrate transporter like domains"/>
    <property type="match status" value="1"/>
</dbReference>